<comment type="caution">
    <text evidence="3">The sequence shown here is derived from an EMBL/GenBank/DDBJ whole genome shotgun (WGS) entry which is preliminary data.</text>
</comment>
<gene>
    <name evidence="3" type="ORF">AB4876_05370</name>
</gene>
<sequence>MSYENARHRGRLLNIDVAADLFGSYSTEKKMGAVKQVLAGSDTPIYLTPEFIGCDDNRNVYNMPFLLNDDGTPWWEANAYLCYLVENKHVMSRPTDDARRKAARLLDYKLFTEDEGFDWLDFSGRRLSSRPTYRYFYYLCEIRALSAASVNQYTSDVYSFYEYTSRSWHPESIQMERVDSVKTIRVYYQSYKYSSSREVLKRSQTKRTPGTSKIPTGYVREDGEVLRPLNVEQISELKKIVNGSSWEPIERLIVLFSLLTGARKQTVLTIRLRHIRMLSDMEPQSDGSYKLQVGPGTLINTKNSKKHNIYIPSQLRTELIIYGHCEQSRKRREKFKLKYRMEYPGLPEFEEDDLYLFMSDQGNCYYMATDDPRHPIVKSRPSGQVVDNLKRKIFRGATDNFPRDFYYHWLRATYAFLLWLGLQKSIDSGTLSESEALSFIQNRLSHKSRETTENYLKLFKNIDVQFMAQELFEDILFSGSMMDNDQR</sequence>
<accession>A0ABV3U336</accession>
<dbReference type="InterPro" id="IPR050090">
    <property type="entry name" value="Tyrosine_recombinase_XerCD"/>
</dbReference>
<protein>
    <recommendedName>
        <fullName evidence="5">Phage integrase family protein</fullName>
    </recommendedName>
</protein>
<organism evidence="3 4">
    <name type="scientific">Zhongshania guokunii</name>
    <dbReference type="NCBI Taxonomy" id="641783"/>
    <lineage>
        <taxon>Bacteria</taxon>
        <taxon>Pseudomonadati</taxon>
        <taxon>Pseudomonadota</taxon>
        <taxon>Gammaproteobacteria</taxon>
        <taxon>Cellvibrionales</taxon>
        <taxon>Spongiibacteraceae</taxon>
        <taxon>Zhongshania</taxon>
    </lineage>
</organism>
<evidence type="ECO:0000256" key="2">
    <source>
        <dbReference type="ARBA" id="ARBA00023172"/>
    </source>
</evidence>
<proteinExistence type="predicted"/>
<dbReference type="Proteomes" id="UP001557485">
    <property type="component" value="Unassembled WGS sequence"/>
</dbReference>
<dbReference type="InterPro" id="IPR011010">
    <property type="entry name" value="DNA_brk_join_enz"/>
</dbReference>
<evidence type="ECO:0008006" key="5">
    <source>
        <dbReference type="Google" id="ProtNLM"/>
    </source>
</evidence>
<name>A0ABV3U336_9GAMM</name>
<keyword evidence="2" id="KW-0233">DNA recombination</keyword>
<reference evidence="3 4" key="1">
    <citation type="journal article" date="2011" name="Int. J. Syst. Evol. Microbiol.">
        <title>Zhongshania antarctica gen. nov., sp. nov. and Zhongshania guokunii sp. nov., gammaproteobacteria respectively isolated from coastal attached (fast) ice and surface seawater of the Antarctic.</title>
        <authorList>
            <person name="Li H.J."/>
            <person name="Zhang X.Y."/>
            <person name="Chen C.X."/>
            <person name="Zhang Y.J."/>
            <person name="Gao Z.M."/>
            <person name="Yu Y."/>
            <person name="Chen X.L."/>
            <person name="Chen B."/>
            <person name="Zhang Y.Z."/>
        </authorList>
    </citation>
    <scope>NUCLEOTIDE SEQUENCE [LARGE SCALE GENOMIC DNA]</scope>
    <source>
        <strain evidence="3 4">ZS6-22T</strain>
    </source>
</reference>
<dbReference type="RefSeq" id="WP_368380617.1">
    <property type="nucleotide sequence ID" value="NZ_JBFRYA010000003.1"/>
</dbReference>
<keyword evidence="1" id="KW-0229">DNA integration</keyword>
<evidence type="ECO:0000256" key="1">
    <source>
        <dbReference type="ARBA" id="ARBA00022908"/>
    </source>
</evidence>
<evidence type="ECO:0000313" key="3">
    <source>
        <dbReference type="EMBL" id="MEX1668332.1"/>
    </source>
</evidence>
<dbReference type="EMBL" id="JBFRYA010000003">
    <property type="protein sequence ID" value="MEX1668332.1"/>
    <property type="molecule type" value="Genomic_DNA"/>
</dbReference>
<dbReference type="Gene3D" id="1.10.443.10">
    <property type="entry name" value="Intergrase catalytic core"/>
    <property type="match status" value="1"/>
</dbReference>
<dbReference type="PANTHER" id="PTHR30349:SF64">
    <property type="entry name" value="PROPHAGE INTEGRASE INTD-RELATED"/>
    <property type="match status" value="1"/>
</dbReference>
<dbReference type="PANTHER" id="PTHR30349">
    <property type="entry name" value="PHAGE INTEGRASE-RELATED"/>
    <property type="match status" value="1"/>
</dbReference>
<dbReference type="SUPFAM" id="SSF56349">
    <property type="entry name" value="DNA breaking-rejoining enzymes"/>
    <property type="match status" value="1"/>
</dbReference>
<keyword evidence="4" id="KW-1185">Reference proteome</keyword>
<evidence type="ECO:0000313" key="4">
    <source>
        <dbReference type="Proteomes" id="UP001557485"/>
    </source>
</evidence>
<dbReference type="InterPro" id="IPR013762">
    <property type="entry name" value="Integrase-like_cat_sf"/>
</dbReference>